<keyword evidence="7" id="KW-0732">Signal</keyword>
<comment type="similarity">
    <text evidence="2">Belongs to the PilY1 family.</text>
</comment>
<dbReference type="InterPro" id="IPR011047">
    <property type="entry name" value="Quinoprotein_ADH-like_sf"/>
</dbReference>
<reference evidence="9 10" key="1">
    <citation type="submission" date="2014-12" db="EMBL/GenBank/DDBJ databases">
        <title>16Stimator: statistical estimation of ribosomal gene copy numbers from draft genome assemblies.</title>
        <authorList>
            <person name="Perisin M.A."/>
            <person name="Vetter M."/>
            <person name="Gilbert J.A."/>
            <person name="Bergelson J."/>
        </authorList>
    </citation>
    <scope>NUCLEOTIDE SEQUENCE [LARGE SCALE GENOMIC DNA]</scope>
    <source>
        <strain evidence="9 10">MEDvA23</strain>
    </source>
</reference>
<organism evidence="9 10">
    <name type="scientific">Variovorax paradoxus</name>
    <dbReference type="NCBI Taxonomy" id="34073"/>
    <lineage>
        <taxon>Bacteria</taxon>
        <taxon>Pseudomonadati</taxon>
        <taxon>Pseudomonadota</taxon>
        <taxon>Betaproteobacteria</taxon>
        <taxon>Burkholderiales</taxon>
        <taxon>Comamonadaceae</taxon>
        <taxon>Variovorax</taxon>
    </lineage>
</organism>
<keyword evidence="3" id="KW-1029">Fimbrium biogenesis</keyword>
<evidence type="ECO:0000313" key="9">
    <source>
        <dbReference type="EMBL" id="KIQ35989.1"/>
    </source>
</evidence>
<feature type="signal peptide" evidence="7">
    <location>
        <begin position="1"/>
        <end position="23"/>
    </location>
</feature>
<dbReference type="InterPro" id="IPR037524">
    <property type="entry name" value="PA14/GLEYA"/>
</dbReference>
<feature type="domain" description="PA14" evidence="8">
    <location>
        <begin position="281"/>
        <end position="431"/>
    </location>
</feature>
<dbReference type="InterPro" id="IPR008707">
    <property type="entry name" value="B-propeller_PilY1"/>
</dbReference>
<dbReference type="Pfam" id="PF05567">
    <property type="entry name" value="T4P_PilY1"/>
    <property type="match status" value="1"/>
</dbReference>
<dbReference type="GO" id="GO:0009289">
    <property type="term" value="C:pilus"/>
    <property type="evidence" value="ECO:0007669"/>
    <property type="project" value="UniProtKB-SubCell"/>
</dbReference>
<keyword evidence="5" id="KW-0106">Calcium</keyword>
<evidence type="ECO:0000256" key="7">
    <source>
        <dbReference type="SAM" id="SignalP"/>
    </source>
</evidence>
<evidence type="ECO:0000256" key="1">
    <source>
        <dbReference type="ARBA" id="ARBA00004561"/>
    </source>
</evidence>
<proteinExistence type="inferred from homology"/>
<evidence type="ECO:0000256" key="2">
    <source>
        <dbReference type="ARBA" id="ARBA00008387"/>
    </source>
</evidence>
<name>A0A0D0MZ21_VARPD</name>
<evidence type="ECO:0000259" key="8">
    <source>
        <dbReference type="PROSITE" id="PS51820"/>
    </source>
</evidence>
<comment type="subcellular location">
    <subcellularLocation>
        <location evidence="1">Fimbrium</location>
    </subcellularLocation>
</comment>
<dbReference type="GO" id="GO:0046872">
    <property type="term" value="F:metal ion binding"/>
    <property type="evidence" value="ECO:0007669"/>
    <property type="project" value="UniProtKB-KW"/>
</dbReference>
<dbReference type="PROSITE" id="PS51820">
    <property type="entry name" value="PA14"/>
    <property type="match status" value="1"/>
</dbReference>
<dbReference type="EMBL" id="JXQQ01000008">
    <property type="protein sequence ID" value="KIQ35989.1"/>
    <property type="molecule type" value="Genomic_DNA"/>
</dbReference>
<protein>
    <submittedName>
        <fullName evidence="9">Fimbrial assembly protein</fullName>
    </submittedName>
</protein>
<dbReference type="Proteomes" id="UP000032067">
    <property type="component" value="Unassembled WGS sequence"/>
</dbReference>
<evidence type="ECO:0000256" key="6">
    <source>
        <dbReference type="ARBA" id="ARBA00023263"/>
    </source>
</evidence>
<evidence type="ECO:0000256" key="3">
    <source>
        <dbReference type="ARBA" id="ARBA00022558"/>
    </source>
</evidence>
<sequence>MFHTVGLLTAAAAMLFGQHLATAQDSGDTGLAQTPLFVSESNPPLNMLVMGRDHKLYYEAYNDASDLNGDGVIDVGYKPDQIDYYGYFNNNACYDYSNDKFTPAAAATGAKNKICAGGTRWSGDFLNYLATSRMDAIRRVLYGGMRVTDTTTSTVLQAAYVPRDAHAWGKAYDPVRDGAVYDISNYAPLAQPVSGTRHLFAVTTLGETGDDAIPRLRVLNDSKFQIWDWVSKEGTAGQDKCLGNVDCATAAGSNFEVLPSSAYRNLTIMTWKKSTTAAMPANKAQMDAYFATTSTGNARAVNLCGTSAITTIETTGGGNNPFSGVNGCTQDNYLTQIEGEVYIPAAGTYTFSVDGDDAVDVTIGNQTPGWYGGHGSNRTQDNFALYAKNVSFTTAGWKAVKFRHVEGTGDDNWALAMKISRPASTIATRKIRVEACSSTNAALREASCKSYPNSGGTAINKPTGLLHDFGENNKMYFGLLSGSYQKNIAGGILRRNISSFADELDPQTGVYKTTVAGVVANMDRLRLIGFNGSQYNDCGWIVDGPISGKADPSMCSMWGNPVGEMMFETMRYFGGASAAHSQYDYGSGAKDSADPLNLSKPAWLPPYAAKPAGGGYQYCARPVMTVVSDINPSYDTKMPGSRFTSITPDATALTGFNAANEVQAIGTAEGINGKSFFIGQSSATNANGAPSVKTVNDLSWVRGLSPQEPSKEGSYYAAGVSRFGANNVAFGNAKGKNRLMTYSVAIASPLPEIRFPVGGERYVTISPFAKSVSGSVSNQNINAAVFAPTDQIVDYYVDRIANTGTADQNPDINGGRPYAEFRINYEDVEQGADHDMDAISRYIVSLQQDGSVKVDMLSEYAAGSIGQHMGYVISGTTQDGMYLEVRDKDTASAYYALNTPPSRAPGYCSTRPNDTECANLPLTATRTFTPSTTSTSGTFLKGPLWYAAKYGMPGRDPATVVGDPDNYFLVTNATTLKAQMTKAFNDILQNTNSVTAVSVDVPNGTIAAGADIYRTRFEADGWVGDVIRERLTDNATTGLNYVKQWSAAEKLAARGGTPRKILYAGAGTTVPTLRPFTFAGITAQTADAAWLTALNKNPANNLPDAKAEQRISFLRGDSNTLRVRKNLANGSVNLLGDIVNSSPLRVKGALYRAAAADVLEGTGSNYADFVTGQNGQPEMIYVGANDGMFHAFRAENGVEEFAFIPTALRGSLNTLTAPDYGKKDGTPHRYYVDGSPIASDVFFGGAWHKVLIGSLGAGGRQVFALDVTNPTSPQLLWEFGSEQKANMGSSLAQPTIARLNDPATGKGKWVALVPGGYQGANSTAGGGGASLFVLDISNGSVLREFALDGGMTSDEMTAAMPLGNGLSRMLAVDNTRDGKVDLGYAGDLAGNVWRFDMSSGDVSAWTVQKFYTAKDADGKRQPITAAPYVTPHPSGKGDLVIFGTGRLLTASDKSNPQKQTMYGIWERYNVRNTAAPSPLPTAAKARADLQGQTFADLDGTGNFSLTNNIVQWYKTNATGRTDADVQKWGWVVDLPRNGEKMVYDMTLYGRGLFFSSVRTSEDPCAAGMSGTIYGIDPNGGGRTDYVVFDMNGDGIFNSADAIGGGQVSGTETGAGRQTIRGERVFDPSGNAQRRVNHGLQFGRQSWRKQPPN</sequence>
<dbReference type="SUPFAM" id="SSF50998">
    <property type="entry name" value="Quinoprotein alcohol dehydrogenase-like"/>
    <property type="match status" value="1"/>
</dbReference>
<comment type="caution">
    <text evidence="9">The sequence shown here is derived from an EMBL/GenBank/DDBJ whole genome shotgun (WGS) entry which is preliminary data.</text>
</comment>
<evidence type="ECO:0000256" key="5">
    <source>
        <dbReference type="ARBA" id="ARBA00022837"/>
    </source>
</evidence>
<keyword evidence="6" id="KW-0281">Fimbrium</keyword>
<gene>
    <name evidence="9" type="ORF">RT97_03280</name>
</gene>
<keyword evidence="4" id="KW-0479">Metal-binding</keyword>
<evidence type="ECO:0000256" key="4">
    <source>
        <dbReference type="ARBA" id="ARBA00022723"/>
    </source>
</evidence>
<accession>A0A0D0MZ21</accession>
<evidence type="ECO:0000313" key="10">
    <source>
        <dbReference type="Proteomes" id="UP000032067"/>
    </source>
</evidence>
<feature type="chain" id="PRO_5002228499" evidence="7">
    <location>
        <begin position="24"/>
        <end position="1652"/>
    </location>
</feature>